<dbReference type="GO" id="GO:0016787">
    <property type="term" value="F:hydrolase activity"/>
    <property type="evidence" value="ECO:0007669"/>
    <property type="project" value="UniProtKB-KW"/>
</dbReference>
<name>A0ABZ0JRT3_9XANT</name>
<dbReference type="EMBL" id="CP126172">
    <property type="protein sequence ID" value="WOS41684.1"/>
    <property type="molecule type" value="Genomic_DNA"/>
</dbReference>
<reference evidence="2 3" key="1">
    <citation type="submission" date="2023-05" db="EMBL/GenBank/DDBJ databases">
        <title>Xanthomonas rydalmerenesis sp. nov., a novel Xanthomonas species isolated from Fragaria x ananassa.</title>
        <authorList>
            <person name="McKnight D.J.E."/>
            <person name="Wong-Bajracharya J."/>
            <person name="Okoh E.B."/>
            <person name="Snijders F."/>
            <person name="Lidbetter F."/>
            <person name="Webster J."/>
            <person name="Djordjevic S.P."/>
            <person name="Bogema D.R."/>
            <person name="Chapman T.A."/>
        </authorList>
    </citation>
    <scope>NUCLEOTIDE SEQUENCE [LARGE SCALE GENOMIC DNA]</scope>
    <source>
        <strain evidence="2 3">DAR34883</strain>
    </source>
</reference>
<evidence type="ECO:0000313" key="3">
    <source>
        <dbReference type="Proteomes" id="UP001302020"/>
    </source>
</evidence>
<dbReference type="SUPFAM" id="SSF51261">
    <property type="entry name" value="Duplicated hybrid motif"/>
    <property type="match status" value="1"/>
</dbReference>
<protein>
    <submittedName>
        <fullName evidence="2">M23 family metallopeptidase</fullName>
        <ecNumber evidence="2">3.4.-.-</ecNumber>
    </submittedName>
</protein>
<evidence type="ECO:0000313" key="2">
    <source>
        <dbReference type="EMBL" id="WOS41684.1"/>
    </source>
</evidence>
<dbReference type="InterPro" id="IPR011055">
    <property type="entry name" value="Dup_hybrid_motif"/>
</dbReference>
<accession>A0ABZ0JRT3</accession>
<dbReference type="Pfam" id="PF01551">
    <property type="entry name" value="Peptidase_M23"/>
    <property type="match status" value="1"/>
</dbReference>
<dbReference type="PANTHER" id="PTHR21666">
    <property type="entry name" value="PEPTIDASE-RELATED"/>
    <property type="match status" value="1"/>
</dbReference>
<dbReference type="InterPro" id="IPR050570">
    <property type="entry name" value="Cell_wall_metabolism_enzyme"/>
</dbReference>
<keyword evidence="2" id="KW-0378">Hydrolase</keyword>
<dbReference type="InterPro" id="IPR016047">
    <property type="entry name" value="M23ase_b-sheet_dom"/>
</dbReference>
<dbReference type="EC" id="3.4.-.-" evidence="2"/>
<dbReference type="CDD" id="cd12797">
    <property type="entry name" value="M23_peptidase"/>
    <property type="match status" value="1"/>
</dbReference>
<dbReference type="Gene3D" id="2.70.70.10">
    <property type="entry name" value="Glucose Permease (Domain IIA)"/>
    <property type="match status" value="1"/>
</dbReference>
<proteinExistence type="predicted"/>
<gene>
    <name evidence="2" type="ORF">QN243_04260</name>
</gene>
<dbReference type="Proteomes" id="UP001302020">
    <property type="component" value="Chromosome"/>
</dbReference>
<dbReference type="RefSeq" id="WP_317844645.1">
    <property type="nucleotide sequence ID" value="NZ_CP126170.1"/>
</dbReference>
<organism evidence="2 3">
    <name type="scientific">Xanthomonas rydalmerensis</name>
    <dbReference type="NCBI Taxonomy" id="3046274"/>
    <lineage>
        <taxon>Bacteria</taxon>
        <taxon>Pseudomonadati</taxon>
        <taxon>Pseudomonadota</taxon>
        <taxon>Gammaproteobacteria</taxon>
        <taxon>Lysobacterales</taxon>
        <taxon>Lysobacteraceae</taxon>
        <taxon>Xanthomonas</taxon>
    </lineage>
</organism>
<feature type="domain" description="M23ase beta-sheet core" evidence="1">
    <location>
        <begin position="259"/>
        <end position="356"/>
    </location>
</feature>
<evidence type="ECO:0000259" key="1">
    <source>
        <dbReference type="Pfam" id="PF01551"/>
    </source>
</evidence>
<dbReference type="PANTHER" id="PTHR21666:SF270">
    <property type="entry name" value="MUREIN HYDROLASE ACTIVATOR ENVC"/>
    <property type="match status" value="1"/>
</dbReference>
<sequence length="421" mass="44289">MTIGFHAAMAQGRTVLAALHAFARSVHRMTRSAALVLLLAGIAGISAARAEDALAPVEARVPFAPAAFAGSDGRTHLAYELHVTNFYGDSGALAPQGLDVFGDDAATPLLALDAKQLSHVVKPAPAAQEPVAILPGNRAVFFVWLTLPAGVSVPHRLRHRIHFTADAHASSMLDGATVQVGDAQPMVIGAPLRGGRWLAHEGPGAAQSHHWGSLVAVNGQLTIPQRYALDLVGVDDAGHVLRAGVKDIHRSSYADWIGYGADVLAVADGVVRSARDGEAEHQPLSAQPQPASLTSDGLFGNYVVLEIAPGTFASYAHLRRGSLKVKAGERVRRGQVLAQLGQSGNSAAPHLHFQLSNAVAFEGSEGVPYAFERFGYLGTESEAQLFGQGEPWHASPIEDRRSQLPLNDVVIQFPGQSGPGP</sequence>
<keyword evidence="3" id="KW-1185">Reference proteome</keyword>